<evidence type="ECO:0000259" key="2">
    <source>
        <dbReference type="Pfam" id="PF02617"/>
    </source>
</evidence>
<comment type="similarity">
    <text evidence="1">Belongs to the ClpS family.</text>
</comment>
<dbReference type="GO" id="GO:0006508">
    <property type="term" value="P:proteolysis"/>
    <property type="evidence" value="ECO:0007669"/>
    <property type="project" value="UniProtKB-KW"/>
</dbReference>
<dbReference type="Gene3D" id="3.30.1390.10">
    <property type="match status" value="1"/>
</dbReference>
<dbReference type="PANTHER" id="PTHR33473">
    <property type="entry name" value="ATP-DEPENDENT CLP PROTEASE ADAPTER PROTEIN CLPS1, CHLOROPLASTIC"/>
    <property type="match status" value="1"/>
</dbReference>
<keyword evidence="3" id="KW-0645">Protease</keyword>
<dbReference type="Proteomes" id="UP001431572">
    <property type="component" value="Chromosome 1"/>
</dbReference>
<dbReference type="SUPFAM" id="SSF54736">
    <property type="entry name" value="ClpS-like"/>
    <property type="match status" value="1"/>
</dbReference>
<dbReference type="Pfam" id="PF02617">
    <property type="entry name" value="ClpS"/>
    <property type="match status" value="1"/>
</dbReference>
<gene>
    <name evidence="1" type="primary">clpS</name>
    <name evidence="3" type="ORF">OZ401_000145</name>
</gene>
<evidence type="ECO:0000313" key="3">
    <source>
        <dbReference type="EMBL" id="WJW66900.1"/>
    </source>
</evidence>
<evidence type="ECO:0000313" key="4">
    <source>
        <dbReference type="Proteomes" id="UP001431572"/>
    </source>
</evidence>
<dbReference type="HAMAP" id="MF_00302">
    <property type="entry name" value="ClpS"/>
    <property type="match status" value="1"/>
</dbReference>
<proteinExistence type="inferred from homology"/>
<feature type="domain" description="Adaptor protein ClpS core" evidence="2">
    <location>
        <begin position="25"/>
        <end position="96"/>
    </location>
</feature>
<dbReference type="RefSeq" id="WP_341468793.1">
    <property type="nucleotide sequence ID" value="NZ_CP128399.1"/>
</dbReference>
<dbReference type="InterPro" id="IPR014719">
    <property type="entry name" value="Ribosomal_bL12_C/ClpS-like"/>
</dbReference>
<dbReference type="InterPro" id="IPR003769">
    <property type="entry name" value="ClpS_core"/>
</dbReference>
<dbReference type="InterPro" id="IPR022935">
    <property type="entry name" value="ClpS"/>
</dbReference>
<sequence>MKQVAQMGSKTVPEIDEALLRKLLPPYKVILHNDDHHSMDYVVKALVKSVPQLKKQAAVKIMMTAHEKGTAVVTVCPKEPAELYQARLLSFGLTCTIERDE</sequence>
<comment type="function">
    <text evidence="1">Involved in the modulation of the specificity of the ClpAP-mediated ATP-dependent protein degradation.</text>
</comment>
<keyword evidence="4" id="KW-1185">Reference proteome</keyword>
<evidence type="ECO:0000256" key="1">
    <source>
        <dbReference type="HAMAP-Rule" id="MF_00302"/>
    </source>
</evidence>
<reference evidence="3" key="1">
    <citation type="journal article" date="2024" name="Nature">
        <title>Anoxygenic phototroph of the Chloroflexota uses a type I reaction centre.</title>
        <authorList>
            <person name="Tsuji J.M."/>
            <person name="Shaw N.A."/>
            <person name="Nagashima S."/>
            <person name="Venkiteswaran J.J."/>
            <person name="Schiff S.L."/>
            <person name="Watanabe T."/>
            <person name="Fukui M."/>
            <person name="Hanada S."/>
            <person name="Tank M."/>
            <person name="Neufeld J.D."/>
        </authorList>
    </citation>
    <scope>NUCLEOTIDE SEQUENCE</scope>
    <source>
        <strain evidence="3">L227-S17</strain>
    </source>
</reference>
<organism evidence="3 4">
    <name type="scientific">Candidatus Chlorohelix allophototropha</name>
    <dbReference type="NCBI Taxonomy" id="3003348"/>
    <lineage>
        <taxon>Bacteria</taxon>
        <taxon>Bacillati</taxon>
        <taxon>Chloroflexota</taxon>
        <taxon>Chloroflexia</taxon>
        <taxon>Candidatus Chloroheliales</taxon>
        <taxon>Candidatus Chloroheliaceae</taxon>
        <taxon>Candidatus Chlorohelix</taxon>
    </lineage>
</organism>
<dbReference type="EMBL" id="CP128399">
    <property type="protein sequence ID" value="WJW66900.1"/>
    <property type="molecule type" value="Genomic_DNA"/>
</dbReference>
<name>A0ABY9B1D0_9CHLR</name>
<comment type="subunit">
    <text evidence="1">Binds to the N-terminal domain of the chaperone ClpA.</text>
</comment>
<dbReference type="GO" id="GO:0008233">
    <property type="term" value="F:peptidase activity"/>
    <property type="evidence" value="ECO:0007669"/>
    <property type="project" value="UniProtKB-KW"/>
</dbReference>
<protein>
    <recommendedName>
        <fullName evidence="1">ATP-dependent Clp protease adapter protein ClpS</fullName>
    </recommendedName>
</protein>
<keyword evidence="3" id="KW-0378">Hydrolase</keyword>
<accession>A0ABY9B1D0</accession>
<dbReference type="PANTHER" id="PTHR33473:SF19">
    <property type="entry name" value="ATP-DEPENDENT CLP PROTEASE ADAPTER PROTEIN CLPS"/>
    <property type="match status" value="1"/>
</dbReference>